<dbReference type="RefSeq" id="WP_045706024.1">
    <property type="nucleotide sequence ID" value="NZ_JZKH01000268.1"/>
</dbReference>
<dbReference type="SMART" id="SM00825">
    <property type="entry name" value="PKS_KS"/>
    <property type="match status" value="1"/>
</dbReference>
<dbReference type="Pfam" id="PF02801">
    <property type="entry name" value="Ketoacyl-synt_C"/>
    <property type="match status" value="1"/>
</dbReference>
<dbReference type="SUPFAM" id="SSF53901">
    <property type="entry name" value="Thiolase-like"/>
    <property type="match status" value="1"/>
</dbReference>
<feature type="region of interest" description="Disordered" evidence="3">
    <location>
        <begin position="144"/>
        <end position="171"/>
    </location>
</feature>
<dbReference type="PROSITE" id="PS52004">
    <property type="entry name" value="KS3_2"/>
    <property type="match status" value="1"/>
</dbReference>
<dbReference type="Pfam" id="PF16197">
    <property type="entry name" value="KAsynt_C_assoc"/>
    <property type="match status" value="1"/>
</dbReference>
<gene>
    <name evidence="5" type="ORF">VM95_37725</name>
</gene>
<evidence type="ECO:0000256" key="1">
    <source>
        <dbReference type="ARBA" id="ARBA00022679"/>
    </source>
</evidence>
<name>A0A0F2T3I4_STRR3</name>
<evidence type="ECO:0000259" key="4">
    <source>
        <dbReference type="PROSITE" id="PS52004"/>
    </source>
</evidence>
<feature type="domain" description="Ketosynthase family 3 (KS3)" evidence="4">
    <location>
        <begin position="1"/>
        <end position="140"/>
    </location>
</feature>
<dbReference type="Pfam" id="PF00698">
    <property type="entry name" value="Acyl_transf_1"/>
    <property type="match status" value="1"/>
</dbReference>
<dbReference type="InterPro" id="IPR020841">
    <property type="entry name" value="PKS_Beta-ketoAc_synthase_dom"/>
</dbReference>
<evidence type="ECO:0000313" key="6">
    <source>
        <dbReference type="Proteomes" id="UP000033699"/>
    </source>
</evidence>
<dbReference type="PANTHER" id="PTHR43775">
    <property type="entry name" value="FATTY ACID SYNTHASE"/>
    <property type="match status" value="1"/>
</dbReference>
<dbReference type="PATRIC" id="fig|359131.3.peg.3459"/>
<feature type="non-terminal residue" evidence="5">
    <location>
        <position position="292"/>
    </location>
</feature>
<dbReference type="GO" id="GO:0004312">
    <property type="term" value="F:fatty acid synthase activity"/>
    <property type="evidence" value="ECO:0007669"/>
    <property type="project" value="TreeGrafter"/>
</dbReference>
<evidence type="ECO:0000313" key="5">
    <source>
        <dbReference type="EMBL" id="KJS57763.1"/>
    </source>
</evidence>
<dbReference type="GO" id="GO:0006633">
    <property type="term" value="P:fatty acid biosynthetic process"/>
    <property type="evidence" value="ECO:0007669"/>
    <property type="project" value="TreeGrafter"/>
</dbReference>
<evidence type="ECO:0000256" key="3">
    <source>
        <dbReference type="SAM" id="MobiDB-lite"/>
    </source>
</evidence>
<keyword evidence="6" id="KW-1185">Reference proteome</keyword>
<dbReference type="InterPro" id="IPR001227">
    <property type="entry name" value="Ac_transferase_dom_sf"/>
</dbReference>
<dbReference type="PANTHER" id="PTHR43775:SF51">
    <property type="entry name" value="INACTIVE PHENOLPHTHIOCEROL SYNTHESIS POLYKETIDE SYNTHASE TYPE I PKS1-RELATED"/>
    <property type="match status" value="1"/>
</dbReference>
<feature type="compositionally biased region" description="Basic and acidic residues" evidence="3">
    <location>
        <begin position="161"/>
        <end position="171"/>
    </location>
</feature>
<feature type="non-terminal residue" evidence="5">
    <location>
        <position position="1"/>
    </location>
</feature>
<keyword evidence="2" id="KW-0511">Multifunctional enzyme</keyword>
<proteinExistence type="predicted"/>
<dbReference type="CDD" id="cd00833">
    <property type="entry name" value="PKS"/>
    <property type="match status" value="1"/>
</dbReference>
<dbReference type="InterPro" id="IPR016039">
    <property type="entry name" value="Thiolase-like"/>
</dbReference>
<accession>A0A0F2T3I4</accession>
<dbReference type="InterPro" id="IPR016035">
    <property type="entry name" value="Acyl_Trfase/lysoPLipase"/>
</dbReference>
<dbReference type="EMBL" id="JZKH01000268">
    <property type="protein sequence ID" value="KJS57763.1"/>
    <property type="molecule type" value="Genomic_DNA"/>
</dbReference>
<dbReference type="InterPro" id="IPR014031">
    <property type="entry name" value="Ketoacyl_synth_C"/>
</dbReference>
<protein>
    <submittedName>
        <fullName evidence="5">Polyketide synthase</fullName>
    </submittedName>
</protein>
<dbReference type="InterPro" id="IPR014043">
    <property type="entry name" value="Acyl_transferase_dom"/>
</dbReference>
<dbReference type="InterPro" id="IPR050091">
    <property type="entry name" value="PKS_NRPS_Biosynth_Enz"/>
</dbReference>
<comment type="caution">
    <text evidence="5">The sequence shown here is derived from an EMBL/GenBank/DDBJ whole genome shotgun (WGS) entry which is preliminary data.</text>
</comment>
<dbReference type="SUPFAM" id="SSF52151">
    <property type="entry name" value="FabD/lysophospholipase-like"/>
    <property type="match status" value="1"/>
</dbReference>
<dbReference type="Gene3D" id="3.40.366.10">
    <property type="entry name" value="Malonyl-Coenzyme A Acyl Carrier Protein, domain 2"/>
    <property type="match status" value="1"/>
</dbReference>
<reference evidence="5 6" key="1">
    <citation type="submission" date="2015-02" db="EMBL/GenBank/DDBJ databases">
        <authorList>
            <person name="Ju K.-S."/>
            <person name="Doroghazi J.R."/>
            <person name="Metcalf W."/>
        </authorList>
    </citation>
    <scope>NUCLEOTIDE SEQUENCE [LARGE SCALE GENOMIC DNA]</scope>
    <source>
        <strain evidence="5 6">ATCC 31215</strain>
    </source>
</reference>
<dbReference type="Proteomes" id="UP000033699">
    <property type="component" value="Unassembled WGS sequence"/>
</dbReference>
<dbReference type="Gene3D" id="3.40.47.10">
    <property type="match status" value="1"/>
</dbReference>
<dbReference type="OrthoDB" id="3540929at2"/>
<dbReference type="AlphaFoldDB" id="A0A0F2T3I4"/>
<evidence type="ECO:0000256" key="2">
    <source>
        <dbReference type="ARBA" id="ARBA00023268"/>
    </source>
</evidence>
<organism evidence="5 6">
    <name type="scientific">Streptomyces rubellomurinus (strain ATCC 31215)</name>
    <dbReference type="NCBI Taxonomy" id="359131"/>
    <lineage>
        <taxon>Bacteria</taxon>
        <taxon>Bacillati</taxon>
        <taxon>Actinomycetota</taxon>
        <taxon>Actinomycetes</taxon>
        <taxon>Kitasatosporales</taxon>
        <taxon>Streptomycetaceae</taxon>
        <taxon>Streptomyces</taxon>
    </lineage>
</organism>
<keyword evidence="1" id="KW-0808">Transferase</keyword>
<dbReference type="InterPro" id="IPR032821">
    <property type="entry name" value="PKS_assoc"/>
</dbReference>
<sequence length="292" mass="29935">VIRAALTAAGLTADQVDAVEAHGTGTRLGDPIEAEALLATYGQGRPAERPLWLGSLKSNLGHTAAAAGVSGVIKSVQALRHGVLPRTLHAERPTPEVDWTSGAVRLLSDAVAWPETGRARRIGISAFGISGTNAHVILEQAPEDAPAVSDADGGEPAVRSQAERSQAERTRAVRAPAVLPWPLSARTRDALAAQAGRLAAALPEDAAVPDLAHALATTRAALDHRAVVLAADPARARQDLDALAAGRPAAAVVAGSVLGDARVVFVFPGQGSQWVGMGAELLDSSPVFAARI</sequence>